<keyword evidence="11" id="KW-1185">Reference proteome</keyword>
<evidence type="ECO:0000256" key="1">
    <source>
        <dbReference type="ARBA" id="ARBA00004635"/>
    </source>
</evidence>
<dbReference type="PANTHER" id="PTHR35789:SF1">
    <property type="entry name" value="SPORE GERMINATION PROTEIN B3"/>
    <property type="match status" value="1"/>
</dbReference>
<name>A0A926KSL0_9BACL</name>
<dbReference type="RefSeq" id="WP_188176183.1">
    <property type="nucleotide sequence ID" value="NZ_JACVVD010000007.1"/>
</dbReference>
<comment type="similarity">
    <text evidence="2">Belongs to the GerABKC lipoprotein family.</text>
</comment>
<dbReference type="Pfam" id="PF05504">
    <property type="entry name" value="Spore_GerAC"/>
    <property type="match status" value="1"/>
</dbReference>
<evidence type="ECO:0000259" key="8">
    <source>
        <dbReference type="Pfam" id="PF05504"/>
    </source>
</evidence>
<proteinExistence type="inferred from homology"/>
<keyword evidence="5" id="KW-0472">Membrane</keyword>
<evidence type="ECO:0000313" key="11">
    <source>
        <dbReference type="Proteomes" id="UP000650466"/>
    </source>
</evidence>
<keyword evidence="6" id="KW-0564">Palmitate</keyword>
<dbReference type="GO" id="GO:0016020">
    <property type="term" value="C:membrane"/>
    <property type="evidence" value="ECO:0007669"/>
    <property type="project" value="UniProtKB-SubCell"/>
</dbReference>
<evidence type="ECO:0000259" key="9">
    <source>
        <dbReference type="Pfam" id="PF25198"/>
    </source>
</evidence>
<sequence>MKPFIHTGLLLMLLITSGCWDRTEINDLAFVMGTALDLSDEGEILGSVQVAVPLAGQGTPRGGGTQEKFFVITAEGKTSNEVLQRLQKKLSRRLYYAHRSVVFVGEKLAKHGIKDLLDFFSRDPHSRLRTYIMVVKGGEGRDILKVRYPFEEVPAEAVKEMEILGSDLGATLRDLFVISSSDGIHPVMGVIESAVPSEGLDERKNKVFQLAGAAIFKDFKLAGLLGEKETGGLLWTTNQMKNGRVIAHLPGGKVGMVLTKTNRKIIPEINGGKVKFNIQLEGEGSVNDNDSPLDISQPKNLELVQKAMEKSVETQVRDFLSKVQKQYKVDVVGFGQEIYRNEPKQWKVLKEQWDKKFPEAEISIAVKISIRGSGMAGAPLHMKEKEIKK</sequence>
<evidence type="ECO:0000256" key="2">
    <source>
        <dbReference type="ARBA" id="ARBA00007886"/>
    </source>
</evidence>
<comment type="caution">
    <text evidence="10">The sequence shown here is derived from an EMBL/GenBank/DDBJ whole genome shotgun (WGS) entry which is preliminary data.</text>
</comment>
<keyword evidence="4" id="KW-0732">Signal</keyword>
<gene>
    <name evidence="10" type="ORF">ICC18_19955</name>
</gene>
<keyword evidence="3" id="KW-0309">Germination</keyword>
<dbReference type="Proteomes" id="UP000650466">
    <property type="component" value="Unassembled WGS sequence"/>
</dbReference>
<comment type="subcellular location">
    <subcellularLocation>
        <location evidence="1">Membrane</location>
        <topology evidence="1">Lipid-anchor</topology>
    </subcellularLocation>
</comment>
<keyword evidence="7" id="KW-0449">Lipoprotein</keyword>
<dbReference type="InterPro" id="IPR057336">
    <property type="entry name" value="GerAC_N"/>
</dbReference>
<feature type="domain" description="Spore germination protein N-terminal" evidence="9">
    <location>
        <begin position="21"/>
        <end position="192"/>
    </location>
</feature>
<accession>A0A926KSL0</accession>
<evidence type="ECO:0000256" key="5">
    <source>
        <dbReference type="ARBA" id="ARBA00023136"/>
    </source>
</evidence>
<feature type="domain" description="Spore germination GerAC-like C-terminal" evidence="8">
    <location>
        <begin position="212"/>
        <end position="374"/>
    </location>
</feature>
<dbReference type="InterPro" id="IPR046953">
    <property type="entry name" value="Spore_GerAC-like_C"/>
</dbReference>
<dbReference type="PROSITE" id="PS51257">
    <property type="entry name" value="PROKAR_LIPOPROTEIN"/>
    <property type="match status" value="1"/>
</dbReference>
<dbReference type="InterPro" id="IPR008844">
    <property type="entry name" value="Spore_GerAC-like"/>
</dbReference>
<dbReference type="Gene3D" id="3.30.300.210">
    <property type="entry name" value="Nutrient germinant receptor protein C, domain 3"/>
    <property type="match status" value="1"/>
</dbReference>
<dbReference type="EMBL" id="JACVVD010000007">
    <property type="protein sequence ID" value="MBD0382396.1"/>
    <property type="molecule type" value="Genomic_DNA"/>
</dbReference>
<dbReference type="GO" id="GO:0009847">
    <property type="term" value="P:spore germination"/>
    <property type="evidence" value="ECO:0007669"/>
    <property type="project" value="InterPro"/>
</dbReference>
<evidence type="ECO:0000256" key="6">
    <source>
        <dbReference type="ARBA" id="ARBA00023139"/>
    </source>
</evidence>
<dbReference type="Pfam" id="PF25198">
    <property type="entry name" value="Spore_GerAC_N"/>
    <property type="match status" value="1"/>
</dbReference>
<protein>
    <submittedName>
        <fullName evidence="10">Ger(X)C family spore germination protein</fullName>
    </submittedName>
</protein>
<dbReference type="NCBIfam" id="TIGR02887">
    <property type="entry name" value="spore_ger_x_C"/>
    <property type="match status" value="1"/>
</dbReference>
<dbReference type="PANTHER" id="PTHR35789">
    <property type="entry name" value="SPORE GERMINATION PROTEIN B3"/>
    <property type="match status" value="1"/>
</dbReference>
<evidence type="ECO:0000256" key="7">
    <source>
        <dbReference type="ARBA" id="ARBA00023288"/>
    </source>
</evidence>
<organism evidence="10 11">
    <name type="scientific">Paenibacillus sedimenti</name>
    <dbReference type="NCBI Taxonomy" id="2770274"/>
    <lineage>
        <taxon>Bacteria</taxon>
        <taxon>Bacillati</taxon>
        <taxon>Bacillota</taxon>
        <taxon>Bacilli</taxon>
        <taxon>Bacillales</taxon>
        <taxon>Paenibacillaceae</taxon>
        <taxon>Paenibacillus</taxon>
    </lineage>
</organism>
<reference evidence="10" key="1">
    <citation type="submission" date="2020-09" db="EMBL/GenBank/DDBJ databases">
        <title>Draft Genome Sequence of Paenibacillus sp. WST5.</title>
        <authorList>
            <person name="Bao Z."/>
        </authorList>
    </citation>
    <scope>NUCLEOTIDE SEQUENCE</scope>
    <source>
        <strain evidence="10">WST5</strain>
    </source>
</reference>
<dbReference type="AlphaFoldDB" id="A0A926KSL0"/>
<dbReference type="InterPro" id="IPR038501">
    <property type="entry name" value="Spore_GerAC_C_sf"/>
</dbReference>
<evidence type="ECO:0000313" key="10">
    <source>
        <dbReference type="EMBL" id="MBD0382396.1"/>
    </source>
</evidence>
<evidence type="ECO:0000256" key="4">
    <source>
        <dbReference type="ARBA" id="ARBA00022729"/>
    </source>
</evidence>
<evidence type="ECO:0000256" key="3">
    <source>
        <dbReference type="ARBA" id="ARBA00022544"/>
    </source>
</evidence>